<comment type="caution">
    <text evidence="1">The sequence shown here is derived from an EMBL/GenBank/DDBJ whole genome shotgun (WGS) entry which is preliminary data.</text>
</comment>
<gene>
    <name evidence="1" type="ORF">ACFQPF_05275</name>
</gene>
<dbReference type="Proteomes" id="UP001596549">
    <property type="component" value="Unassembled WGS sequence"/>
</dbReference>
<name>A0ABW2NK84_9BACL</name>
<reference evidence="2" key="1">
    <citation type="journal article" date="2019" name="Int. J. Syst. Evol. Microbiol.">
        <title>The Global Catalogue of Microorganisms (GCM) 10K type strain sequencing project: providing services to taxonomists for standard genome sequencing and annotation.</title>
        <authorList>
            <consortium name="The Broad Institute Genomics Platform"/>
            <consortium name="The Broad Institute Genome Sequencing Center for Infectious Disease"/>
            <person name="Wu L."/>
            <person name="Ma J."/>
        </authorList>
    </citation>
    <scope>NUCLEOTIDE SEQUENCE [LARGE SCALE GENOMIC DNA]</scope>
    <source>
        <strain evidence="2">NBRC 106396</strain>
    </source>
</reference>
<protein>
    <recommendedName>
        <fullName evidence="3">DUF3055 domain-containing protein</fullName>
    </recommendedName>
</protein>
<proteinExistence type="predicted"/>
<dbReference type="EMBL" id="JBHTCP010000010">
    <property type="protein sequence ID" value="MFC7371080.1"/>
    <property type="molecule type" value="Genomic_DNA"/>
</dbReference>
<evidence type="ECO:0000313" key="1">
    <source>
        <dbReference type="EMBL" id="MFC7371080.1"/>
    </source>
</evidence>
<dbReference type="RefSeq" id="WP_379747301.1">
    <property type="nucleotide sequence ID" value="NZ_JBHTCP010000010.1"/>
</dbReference>
<organism evidence="1 2">
    <name type="scientific">Fictibacillus iocasae</name>
    <dbReference type="NCBI Taxonomy" id="2715437"/>
    <lineage>
        <taxon>Bacteria</taxon>
        <taxon>Bacillati</taxon>
        <taxon>Bacillota</taxon>
        <taxon>Bacilli</taxon>
        <taxon>Bacillales</taxon>
        <taxon>Fictibacillaceae</taxon>
        <taxon>Fictibacillus</taxon>
    </lineage>
</organism>
<evidence type="ECO:0008006" key="3">
    <source>
        <dbReference type="Google" id="ProtNLM"/>
    </source>
</evidence>
<keyword evidence="2" id="KW-1185">Reference proteome</keyword>
<accession>A0ABW2NK84</accession>
<sequence>MDKKIQRDVLSDFYQGKLTDVRQTENGVMMTIDMSEFAAHYHSSTFYIELQQCRLFEMSFRSKRFDWQDIAGHTIELRDTEYEYFELRVNCCLDDDELGEILIETESLKV</sequence>
<evidence type="ECO:0000313" key="2">
    <source>
        <dbReference type="Proteomes" id="UP001596549"/>
    </source>
</evidence>